<protein>
    <submittedName>
        <fullName evidence="2">Pyridoxamine 5'-phosphate oxidase</fullName>
    </submittedName>
</protein>
<keyword evidence="3" id="KW-1185">Reference proteome</keyword>
<dbReference type="Gene3D" id="2.30.110.10">
    <property type="entry name" value="Electron Transport, Fmn-binding Protein, Chain A"/>
    <property type="match status" value="1"/>
</dbReference>
<dbReference type="Pfam" id="PF01243">
    <property type="entry name" value="PNPOx_N"/>
    <property type="match status" value="1"/>
</dbReference>
<dbReference type="OrthoDB" id="9788889at2"/>
<evidence type="ECO:0000313" key="2">
    <source>
        <dbReference type="EMBL" id="REH39217.1"/>
    </source>
</evidence>
<evidence type="ECO:0000259" key="1">
    <source>
        <dbReference type="Pfam" id="PF01243"/>
    </source>
</evidence>
<reference evidence="2 3" key="1">
    <citation type="submission" date="2018-08" db="EMBL/GenBank/DDBJ databases">
        <title>Genomic Encyclopedia of Archaeal and Bacterial Type Strains, Phase II (KMG-II): from individual species to whole genera.</title>
        <authorList>
            <person name="Goeker M."/>
        </authorList>
    </citation>
    <scope>NUCLEOTIDE SEQUENCE [LARGE SCALE GENOMIC DNA]</scope>
    <source>
        <strain evidence="2 3">DSM 45791</strain>
    </source>
</reference>
<accession>A0A3E0H7H4</accession>
<dbReference type="EMBL" id="QUNO01000013">
    <property type="protein sequence ID" value="REH39217.1"/>
    <property type="molecule type" value="Genomic_DNA"/>
</dbReference>
<dbReference type="InterPro" id="IPR012349">
    <property type="entry name" value="Split_barrel_FMN-bd"/>
</dbReference>
<gene>
    <name evidence="2" type="ORF">BCF44_11372</name>
</gene>
<organism evidence="2 3">
    <name type="scientific">Kutzneria buriramensis</name>
    <dbReference type="NCBI Taxonomy" id="1045776"/>
    <lineage>
        <taxon>Bacteria</taxon>
        <taxon>Bacillati</taxon>
        <taxon>Actinomycetota</taxon>
        <taxon>Actinomycetes</taxon>
        <taxon>Pseudonocardiales</taxon>
        <taxon>Pseudonocardiaceae</taxon>
        <taxon>Kutzneria</taxon>
    </lineage>
</organism>
<name>A0A3E0H7H4_9PSEU</name>
<dbReference type="InterPro" id="IPR011576">
    <property type="entry name" value="Pyridox_Oxase_N"/>
</dbReference>
<sequence length="160" mass="17540">MSAFGSEARIVREIIEENRYLVLATADAAGRPWSSPVYFAHRDFTEFFWISRPDTQHSRNIEVRPEVGISVFDSQVAIGAGQGVYMSGTAAQVEDDATAPGMGVFSQRSVGHGGHVWTSEDVRGDSGMRLYRAVVDSHWVLAKDGQPDYRVPASLTHGGR</sequence>
<dbReference type="AlphaFoldDB" id="A0A3E0H7H4"/>
<dbReference type="RefSeq" id="WP_116178572.1">
    <property type="nucleotide sequence ID" value="NZ_CP144375.1"/>
</dbReference>
<feature type="domain" description="Pyridoxamine 5'-phosphate oxidase N-terminal" evidence="1">
    <location>
        <begin position="11"/>
        <end position="102"/>
    </location>
</feature>
<dbReference type="Proteomes" id="UP000256269">
    <property type="component" value="Unassembled WGS sequence"/>
</dbReference>
<evidence type="ECO:0000313" key="3">
    <source>
        <dbReference type="Proteomes" id="UP000256269"/>
    </source>
</evidence>
<dbReference type="SUPFAM" id="SSF50475">
    <property type="entry name" value="FMN-binding split barrel"/>
    <property type="match status" value="1"/>
</dbReference>
<proteinExistence type="predicted"/>
<comment type="caution">
    <text evidence="2">The sequence shown here is derived from an EMBL/GenBank/DDBJ whole genome shotgun (WGS) entry which is preliminary data.</text>
</comment>